<gene>
    <name evidence="2" type="ORF">VIN7_6762</name>
</gene>
<dbReference type="AlphaFoldDB" id="H0GU10"/>
<evidence type="ECO:0000313" key="3">
    <source>
        <dbReference type="Proteomes" id="UP000009009"/>
    </source>
</evidence>
<feature type="compositionally biased region" description="Basic and acidic residues" evidence="1">
    <location>
        <begin position="175"/>
        <end position="186"/>
    </location>
</feature>
<protein>
    <submittedName>
        <fullName evidence="2">YER128W-like protein</fullName>
    </submittedName>
</protein>
<feature type="compositionally biased region" description="Basic and acidic residues" evidence="1">
    <location>
        <begin position="101"/>
        <end position="113"/>
    </location>
</feature>
<feature type="region of interest" description="Disordered" evidence="1">
    <location>
        <begin position="101"/>
        <end position="131"/>
    </location>
</feature>
<accession>H0GU10</accession>
<proteinExistence type="predicted"/>
<dbReference type="PANTHER" id="PTHR28218:SF1">
    <property type="entry name" value="VPS4-ASSOCIATED PROTEIN 1"/>
    <property type="match status" value="1"/>
</dbReference>
<dbReference type="HOGENOM" id="CLU_088285_2_1_1"/>
<name>H0GU10_SACCK</name>
<dbReference type="EMBL" id="AGVY01000192">
    <property type="protein sequence ID" value="EHN02783.1"/>
    <property type="molecule type" value="Genomic_DNA"/>
</dbReference>
<dbReference type="GO" id="GO:0007034">
    <property type="term" value="P:vacuolar transport"/>
    <property type="evidence" value="ECO:0007669"/>
    <property type="project" value="TreeGrafter"/>
</dbReference>
<reference evidence="2 3" key="1">
    <citation type="journal article" date="2012" name="FEMS Yeast Res.">
        <title>The genome sequence of the wine yeast VIN7 reveals an allotriploid hybrid genome with Saccharomyces cerevisiae and Saccharomyces kudriavzevii origins.</title>
        <authorList>
            <person name="Borneman A.R."/>
            <person name="Desany B.A."/>
            <person name="Riches D."/>
            <person name="Affourtit J.P."/>
            <person name="Forgan A.H."/>
            <person name="Pretorius I.S."/>
            <person name="Egholm M."/>
            <person name="Chambers P.J."/>
        </authorList>
    </citation>
    <scope>NUCLEOTIDE SEQUENCE [LARGE SCALE GENOMIC DNA]</scope>
    <source>
        <strain evidence="2 3">VIN7</strain>
    </source>
</reference>
<dbReference type="GO" id="GO:0005768">
    <property type="term" value="C:endosome"/>
    <property type="evidence" value="ECO:0007669"/>
    <property type="project" value="TreeGrafter"/>
</dbReference>
<organism evidence="2 3">
    <name type="scientific">Saccharomyces cerevisiae x Saccharomyces kudriavzevii (strain VIN7)</name>
    <name type="common">Yeast</name>
    <dbReference type="NCBI Taxonomy" id="1095631"/>
    <lineage>
        <taxon>Eukaryota</taxon>
        <taxon>Fungi</taxon>
        <taxon>Dikarya</taxon>
        <taxon>Ascomycota</taxon>
        <taxon>Saccharomycotina</taxon>
        <taxon>Saccharomycetes</taxon>
        <taxon>Saccharomycetales</taxon>
        <taxon>Saccharomycetaceae</taxon>
        <taxon>Saccharomyces</taxon>
    </lineage>
</organism>
<sequence>MPAMINQYVARKVALKDMQPCAICSKPSTTVLYNASGPDWLYTCDIHLQDNPQFASPIYSTEYNEALGKLKLVKSKIERLASAKNQIGSWDGWVTKIFSKKEKQKTDSSENRESTTTATADPPPEVEGDPDTLLETQAEYGKILDEVAELRRTNRKYELAKIMFESRVLKKRTDQLNRERYLKEQENYSNTDPEELLRKHAFPSVPRQDKQ</sequence>
<feature type="region of interest" description="Disordered" evidence="1">
    <location>
        <begin position="175"/>
        <end position="211"/>
    </location>
</feature>
<dbReference type="OrthoDB" id="2158714at2759"/>
<dbReference type="PhylomeDB" id="H0GU10"/>
<dbReference type="Proteomes" id="UP000009009">
    <property type="component" value="Unassembled WGS sequence"/>
</dbReference>
<evidence type="ECO:0000256" key="1">
    <source>
        <dbReference type="SAM" id="MobiDB-lite"/>
    </source>
</evidence>
<comment type="caution">
    <text evidence="2">The sequence shown here is derived from an EMBL/GenBank/DDBJ whole genome shotgun (WGS) entry which is preliminary data.</text>
</comment>
<dbReference type="InterPro" id="IPR013640">
    <property type="entry name" value="Vfa1"/>
</dbReference>
<dbReference type="Pfam" id="PF08432">
    <property type="entry name" value="Vfa1"/>
    <property type="match status" value="1"/>
</dbReference>
<keyword evidence="3" id="KW-1185">Reference proteome</keyword>
<evidence type="ECO:0000313" key="2">
    <source>
        <dbReference type="EMBL" id="EHN02783.1"/>
    </source>
</evidence>
<dbReference type="PANTHER" id="PTHR28218">
    <property type="entry name" value="VPS4-ASSOCIATED PROTEIN 1"/>
    <property type="match status" value="1"/>
</dbReference>